<gene>
    <name evidence="1" type="ORF">FA95DRAFT_1554474</name>
</gene>
<proteinExistence type="predicted"/>
<dbReference type="Proteomes" id="UP000814033">
    <property type="component" value="Unassembled WGS sequence"/>
</dbReference>
<organism evidence="1 2">
    <name type="scientific">Auriscalpium vulgare</name>
    <dbReference type="NCBI Taxonomy" id="40419"/>
    <lineage>
        <taxon>Eukaryota</taxon>
        <taxon>Fungi</taxon>
        <taxon>Dikarya</taxon>
        <taxon>Basidiomycota</taxon>
        <taxon>Agaricomycotina</taxon>
        <taxon>Agaricomycetes</taxon>
        <taxon>Russulales</taxon>
        <taxon>Auriscalpiaceae</taxon>
        <taxon>Auriscalpium</taxon>
    </lineage>
</organism>
<accession>A0ACB8S5G6</accession>
<evidence type="ECO:0000313" key="1">
    <source>
        <dbReference type="EMBL" id="KAI0051397.1"/>
    </source>
</evidence>
<reference evidence="1" key="2">
    <citation type="journal article" date="2022" name="New Phytol.">
        <title>Evolutionary transition to the ectomycorrhizal habit in the genomes of a hyperdiverse lineage of mushroom-forming fungi.</title>
        <authorList>
            <person name="Looney B."/>
            <person name="Miyauchi S."/>
            <person name="Morin E."/>
            <person name="Drula E."/>
            <person name="Courty P.E."/>
            <person name="Kohler A."/>
            <person name="Kuo A."/>
            <person name="LaButti K."/>
            <person name="Pangilinan J."/>
            <person name="Lipzen A."/>
            <person name="Riley R."/>
            <person name="Andreopoulos W."/>
            <person name="He G."/>
            <person name="Johnson J."/>
            <person name="Nolan M."/>
            <person name="Tritt A."/>
            <person name="Barry K.W."/>
            <person name="Grigoriev I.V."/>
            <person name="Nagy L.G."/>
            <person name="Hibbett D."/>
            <person name="Henrissat B."/>
            <person name="Matheny P.B."/>
            <person name="Labbe J."/>
            <person name="Martin F.M."/>
        </authorList>
    </citation>
    <scope>NUCLEOTIDE SEQUENCE</scope>
    <source>
        <strain evidence="1">FP105234-sp</strain>
    </source>
</reference>
<evidence type="ECO:0000313" key="2">
    <source>
        <dbReference type="Proteomes" id="UP000814033"/>
    </source>
</evidence>
<comment type="caution">
    <text evidence="1">The sequence shown here is derived from an EMBL/GenBank/DDBJ whole genome shotgun (WGS) entry which is preliminary data.</text>
</comment>
<dbReference type="EMBL" id="MU275852">
    <property type="protein sequence ID" value="KAI0051397.1"/>
    <property type="molecule type" value="Genomic_DNA"/>
</dbReference>
<sequence length="783" mass="87756">MRRGNYARRACNHCRRRKSKCDGNEPQCGPCMTSGHECTWGPESAKRPNTKQYVDSLKSMVRQLDKRNKMLQERLQEVTKGTAKDHIVPDFTNYAELDTLVADGSSERGSPSSDDMLKTEEPEDAEIEQLCAPTHHLRLDDDDTLHLYGPTSIFRLAPRRSVGTSRYQEVADSNAESYQLLVAQNGASAQTEIDWARHLPVENPLSRAEHDRLLDLMFRFFTSWCLRVIPELFLMDMHRSLSIPRSEPTLKTAHYSPLLHNALLSVAAAFSDDPLVKDPVARRRYADRARDLMEGECERPKLSAILGLSILANYHSTSGNPTLGYMYFGISARLSQALGLGLDCTPWVQAGLISESGKLDRNWGFWTTYCQDTTWSLYVGRDFCVSSLSDVQRIPVPFVDTKLDEIPWHWPPGQNKRPNYLSRTFAATAELLQIARLIMDVVSNFSRLGARQEANDFLIAQMDLKLSTWKENLSAEVDISKSTYTMAMPHQLMLQMTHSWLAIILHRPFYRRRRANDDCNEEDHIKPCNRAASEIMELAETWRKQYTLRYVPITFIQVVSAAGTIFILSAVQATTGPRLAAAALSAAQAKAEQAIQYLEEIGESFASARGIADILRNLLHEQVATRLARRSPRSAQSPPRNEFPSPSSDDATSYAWPTSNATAPVPNNTTFILEGPMSLPNSNVGAYGAFSAPQQSLDYNFMYTDPPATTIPGPVTMPMNYHPPFGSGVEEYTEPDFGFPSLRMGMGMLPGDTMFQNDPLFGFPSQGTYPQYPVFNSNGVQTS</sequence>
<keyword evidence="2" id="KW-1185">Reference proteome</keyword>
<name>A0ACB8S5G6_9AGAM</name>
<reference evidence="1" key="1">
    <citation type="submission" date="2021-02" db="EMBL/GenBank/DDBJ databases">
        <authorList>
            <consortium name="DOE Joint Genome Institute"/>
            <person name="Ahrendt S."/>
            <person name="Looney B.P."/>
            <person name="Miyauchi S."/>
            <person name="Morin E."/>
            <person name="Drula E."/>
            <person name="Courty P.E."/>
            <person name="Chicoki N."/>
            <person name="Fauchery L."/>
            <person name="Kohler A."/>
            <person name="Kuo A."/>
            <person name="Labutti K."/>
            <person name="Pangilinan J."/>
            <person name="Lipzen A."/>
            <person name="Riley R."/>
            <person name="Andreopoulos W."/>
            <person name="He G."/>
            <person name="Johnson J."/>
            <person name="Barry K.W."/>
            <person name="Grigoriev I.V."/>
            <person name="Nagy L."/>
            <person name="Hibbett D."/>
            <person name="Henrissat B."/>
            <person name="Matheny P.B."/>
            <person name="Labbe J."/>
            <person name="Martin F."/>
        </authorList>
    </citation>
    <scope>NUCLEOTIDE SEQUENCE</scope>
    <source>
        <strain evidence="1">FP105234-sp</strain>
    </source>
</reference>
<protein>
    <submittedName>
        <fullName evidence="1">Uncharacterized protein</fullName>
    </submittedName>
</protein>